<name>A0ABS8UR70_DATST</name>
<dbReference type="Proteomes" id="UP000823775">
    <property type="component" value="Unassembled WGS sequence"/>
</dbReference>
<reference evidence="2 3" key="1">
    <citation type="journal article" date="2021" name="BMC Genomics">
        <title>Datura genome reveals duplications of psychoactive alkaloid biosynthetic genes and high mutation rate following tissue culture.</title>
        <authorList>
            <person name="Rajewski A."/>
            <person name="Carter-House D."/>
            <person name="Stajich J."/>
            <person name="Litt A."/>
        </authorList>
    </citation>
    <scope>NUCLEOTIDE SEQUENCE [LARGE SCALE GENOMIC DNA]</scope>
    <source>
        <strain evidence="2">AR-01</strain>
    </source>
</reference>
<comment type="caution">
    <text evidence="2">The sequence shown here is derived from an EMBL/GenBank/DDBJ whole genome shotgun (WGS) entry which is preliminary data.</text>
</comment>
<feature type="region of interest" description="Disordered" evidence="1">
    <location>
        <begin position="1"/>
        <end position="27"/>
    </location>
</feature>
<protein>
    <submittedName>
        <fullName evidence="2">Uncharacterized protein</fullName>
    </submittedName>
</protein>
<sequence length="80" mass="8559">MRDGGKEDRRMTGTSRSDTGISPGEMPMLRLLPSTLIGTGNLLAVSALSDESATDFESPGALDRFGDPLVVHEVTLAFHR</sequence>
<evidence type="ECO:0000313" key="2">
    <source>
        <dbReference type="EMBL" id="MCD9560616.1"/>
    </source>
</evidence>
<dbReference type="EMBL" id="JACEIK010002346">
    <property type="protein sequence ID" value="MCD9560616.1"/>
    <property type="molecule type" value="Genomic_DNA"/>
</dbReference>
<feature type="compositionally biased region" description="Basic and acidic residues" evidence="1">
    <location>
        <begin position="1"/>
        <end position="11"/>
    </location>
</feature>
<evidence type="ECO:0000313" key="3">
    <source>
        <dbReference type="Proteomes" id="UP000823775"/>
    </source>
</evidence>
<organism evidence="2 3">
    <name type="scientific">Datura stramonium</name>
    <name type="common">Jimsonweed</name>
    <name type="synonym">Common thornapple</name>
    <dbReference type="NCBI Taxonomy" id="4076"/>
    <lineage>
        <taxon>Eukaryota</taxon>
        <taxon>Viridiplantae</taxon>
        <taxon>Streptophyta</taxon>
        <taxon>Embryophyta</taxon>
        <taxon>Tracheophyta</taxon>
        <taxon>Spermatophyta</taxon>
        <taxon>Magnoliopsida</taxon>
        <taxon>eudicotyledons</taxon>
        <taxon>Gunneridae</taxon>
        <taxon>Pentapetalae</taxon>
        <taxon>asterids</taxon>
        <taxon>lamiids</taxon>
        <taxon>Solanales</taxon>
        <taxon>Solanaceae</taxon>
        <taxon>Solanoideae</taxon>
        <taxon>Datureae</taxon>
        <taxon>Datura</taxon>
    </lineage>
</organism>
<gene>
    <name evidence="2" type="ORF">HAX54_019333</name>
</gene>
<proteinExistence type="predicted"/>
<accession>A0ABS8UR70</accession>
<keyword evidence="3" id="KW-1185">Reference proteome</keyword>
<evidence type="ECO:0000256" key="1">
    <source>
        <dbReference type="SAM" id="MobiDB-lite"/>
    </source>
</evidence>